<accession>A0ACD5GYA8</accession>
<protein>
    <submittedName>
        <fullName evidence="1">SDR family NAD(P)-dependent oxidoreductase</fullName>
        <ecNumber evidence="1">1.1.1.-</ecNumber>
    </submittedName>
</protein>
<gene>
    <name evidence="1" type="ORF">BH720_008200</name>
</gene>
<dbReference type="EMBL" id="CP182909">
    <property type="protein sequence ID" value="XPM65610.1"/>
    <property type="molecule type" value="Genomic_DNA"/>
</dbReference>
<proteinExistence type="predicted"/>
<dbReference type="Proteomes" id="UP000095472">
    <property type="component" value="Chromosome"/>
</dbReference>
<reference evidence="1 2" key="1">
    <citation type="journal article" date="2016" name="Genome Announc.">
        <title>Draft Genome Sequence of the Thermotolerant Cyanobacterium Desertifilum sp. IPPAS B-1220.</title>
        <authorList>
            <person name="Mironov K.S."/>
            <person name="Sinetova M.A."/>
            <person name="Bolatkhan K."/>
            <person name="Zayadan B.K."/>
            <person name="Ustinova V.V."/>
            <person name="Kupriyanova E.V."/>
            <person name="Skrypnik A.N."/>
            <person name="Gogoleva N.E."/>
            <person name="Gogolev Y.V."/>
            <person name="Los D.A."/>
        </authorList>
    </citation>
    <scope>NUCLEOTIDE SEQUENCE [LARGE SCALE GENOMIC DNA]</scope>
    <source>
        <strain evidence="1 2">IPPAS B-1220</strain>
    </source>
</reference>
<sequence length="268" mass="29372">MPPTVLITGASQGSGKATALLFARKGYNVVLAARQADRLESVAQAVREIGVSALAIPTDVSQIEAVQKLVEQSLGFYDQIDVLVNNAGICLTGEMVNTSLEDWQQIMNVNFWGYVYTIQALLPHFLERQQGTIVNVGSFGGKMPLPNMTAYCASKYAITGMTETLRLELTPKAIHVGIVHPGIINSDFLERAVFKGTETDTQKGRQRMQEILQGPIVSQPEEIAQAVWDVVRFKVDEKVVGPIMVATEAYRLFPGLTQWMLEQGVMGS</sequence>
<keyword evidence="2" id="KW-1185">Reference proteome</keyword>
<evidence type="ECO:0000313" key="1">
    <source>
        <dbReference type="EMBL" id="XPM65610.1"/>
    </source>
</evidence>
<evidence type="ECO:0000313" key="2">
    <source>
        <dbReference type="Proteomes" id="UP000095472"/>
    </source>
</evidence>
<name>A0ACD5GYA8_9CYAN</name>
<keyword evidence="1" id="KW-0560">Oxidoreductase</keyword>
<organism evidence="1 2">
    <name type="scientific">Desertifilum tharense IPPAS B-1220</name>
    <dbReference type="NCBI Taxonomy" id="1781255"/>
    <lineage>
        <taxon>Bacteria</taxon>
        <taxon>Bacillati</taxon>
        <taxon>Cyanobacteriota</taxon>
        <taxon>Cyanophyceae</taxon>
        <taxon>Desertifilales</taxon>
        <taxon>Desertifilaceae</taxon>
        <taxon>Desertifilum</taxon>
    </lineage>
</organism>
<dbReference type="EC" id="1.1.1.-" evidence="1"/>